<feature type="compositionally biased region" description="Acidic residues" evidence="7">
    <location>
        <begin position="173"/>
        <end position="187"/>
    </location>
</feature>
<dbReference type="InterPro" id="IPR003195">
    <property type="entry name" value="TFIID_TAF13"/>
</dbReference>
<feature type="compositionally biased region" description="Polar residues" evidence="7">
    <location>
        <begin position="7"/>
        <end position="16"/>
    </location>
</feature>
<dbReference type="GO" id="GO:0051123">
    <property type="term" value="P:RNA polymerase II preinitiation complex assembly"/>
    <property type="evidence" value="ECO:0007669"/>
    <property type="project" value="TreeGrafter"/>
</dbReference>
<feature type="domain" description="DUF4211" evidence="8">
    <location>
        <begin position="261"/>
        <end position="397"/>
    </location>
</feature>
<dbReference type="Pfam" id="PF13926">
    <property type="entry name" value="DUF4211"/>
    <property type="match status" value="1"/>
</dbReference>
<keyword evidence="2" id="KW-0805">Transcription regulation</keyword>
<feature type="region of interest" description="Disordered" evidence="7">
    <location>
        <begin position="1"/>
        <end position="256"/>
    </location>
</feature>
<name>A0A4Y9ZV27_9AGAM</name>
<proteinExistence type="inferred from homology"/>
<dbReference type="Pfam" id="PF02269">
    <property type="entry name" value="TFIID-18kDa"/>
    <property type="match status" value="1"/>
</dbReference>
<evidence type="ECO:0000313" key="10">
    <source>
        <dbReference type="Proteomes" id="UP000298061"/>
    </source>
</evidence>
<dbReference type="PANTHER" id="PTHR11380">
    <property type="entry name" value="TRANSCRIPTION INITIATION FACTOR TFIID/SUPT3-RELATED"/>
    <property type="match status" value="1"/>
</dbReference>
<gene>
    <name evidence="9" type="ORF">EWM64_g6105</name>
</gene>
<feature type="region of interest" description="Disordered" evidence="7">
    <location>
        <begin position="585"/>
        <end position="614"/>
    </location>
</feature>
<keyword evidence="10" id="KW-1185">Reference proteome</keyword>
<sequence>MPRKQKSTQGMAQQSLFDYLDPKSSTSRQAENPAPQTPKNRSMKRKRSDASSRRGAKVVEPEFEEAEEGNTSSDVEAIRLSPSKPIVLSSDDSDEQRSPKRPKKAKAAKISIVKSRSASPTQRVSDEEGPSIPARLKGKSVIRKAQVVESDEEEEEEPRRRKLVKGVRPPTPDDSDDSDDSLNEEDILDTRLRSRDKRSAYQQNLERLKRKKKGQKASNSSEQDDSDAEGSGSEGPSVFPGAKPHIGTDDEDEDDTLEDDDFIVEDDSQTVVPALPSAFNMSSHQDLAHHFKVVCQLFVHMAVRPARERKPFMQQSLKENEYFAIPLQTARSKLSGMRDSLITSSVWRPDFKKPLETYPELNLTRLGFAVPHCDACHLGGRLSTIVGRLDGKPYDKFSFRPKEEESDFEDSDSDNSDENALRHLKKPKEFNLGRFCAARTRAFHQFSHWEWSLYQTLSEEIESLQPAKGNKKRQFVRVAYVKGLLPPEDLSDADGIMDWLDQRGVINMEWHKPSQQGGTPGAYPYSAAYQHGTPGMYGHPQTPGTYPYQASGAYPATAVPGYGTHAWPYPYSYYQHQQYQQTSATISRPATSAAPTPAPTTTAPSQPTPTTAAPTRTTFSLYAPVYPREGVTTTAPTTGGTTRGYRKQSNFKGLFNKELRSLMYGFGDDRNPANDSVSVMEEILVEYIADVCQSALAPTKKSRLSIEDLRRALSRNADANKLARMEELLFMQEDIKRARAQFDDSEINQGNALQR</sequence>
<evidence type="ECO:0000256" key="2">
    <source>
        <dbReference type="ARBA" id="ARBA00023015"/>
    </source>
</evidence>
<accession>A0A4Y9ZV27</accession>
<keyword evidence="4" id="KW-0539">Nucleus</keyword>
<evidence type="ECO:0000256" key="6">
    <source>
        <dbReference type="ARBA" id="ARBA00040136"/>
    </source>
</evidence>
<dbReference type="STRING" id="135208.A0A4Y9ZV27"/>
<reference evidence="9 10" key="1">
    <citation type="submission" date="2019-02" db="EMBL/GenBank/DDBJ databases">
        <title>Genome sequencing of the rare red list fungi Hericium alpestre (H. flagellum).</title>
        <authorList>
            <person name="Buettner E."/>
            <person name="Kellner H."/>
        </authorList>
    </citation>
    <scope>NUCLEOTIDE SEQUENCE [LARGE SCALE GENOMIC DNA]</scope>
    <source>
        <strain evidence="9 10">DSM 108284</strain>
    </source>
</reference>
<comment type="subcellular location">
    <subcellularLocation>
        <location evidence="1">Nucleus</location>
    </subcellularLocation>
</comment>
<evidence type="ECO:0000256" key="7">
    <source>
        <dbReference type="SAM" id="MobiDB-lite"/>
    </source>
</evidence>
<dbReference type="Proteomes" id="UP000298061">
    <property type="component" value="Unassembled WGS sequence"/>
</dbReference>
<organism evidence="9 10">
    <name type="scientific">Hericium alpestre</name>
    <dbReference type="NCBI Taxonomy" id="135208"/>
    <lineage>
        <taxon>Eukaryota</taxon>
        <taxon>Fungi</taxon>
        <taxon>Dikarya</taxon>
        <taxon>Basidiomycota</taxon>
        <taxon>Agaricomycotina</taxon>
        <taxon>Agaricomycetes</taxon>
        <taxon>Russulales</taxon>
        <taxon>Hericiaceae</taxon>
        <taxon>Hericium</taxon>
    </lineage>
</organism>
<evidence type="ECO:0000256" key="1">
    <source>
        <dbReference type="ARBA" id="ARBA00004123"/>
    </source>
</evidence>
<comment type="caution">
    <text evidence="9">The sequence shown here is derived from an EMBL/GenBank/DDBJ whole genome shotgun (WGS) entry which is preliminary data.</text>
</comment>
<evidence type="ECO:0000259" key="8">
    <source>
        <dbReference type="Pfam" id="PF13926"/>
    </source>
</evidence>
<dbReference type="Gene3D" id="1.10.20.10">
    <property type="entry name" value="Histone, subunit A"/>
    <property type="match status" value="1"/>
</dbReference>
<feature type="compositionally biased region" description="Low complexity" evidence="7">
    <location>
        <begin position="108"/>
        <end position="119"/>
    </location>
</feature>
<feature type="compositionally biased region" description="Basic and acidic residues" evidence="7">
    <location>
        <begin position="48"/>
        <end position="60"/>
    </location>
</feature>
<dbReference type="AlphaFoldDB" id="A0A4Y9ZV27"/>
<feature type="compositionally biased region" description="Basic and acidic residues" evidence="7">
    <location>
        <begin position="188"/>
        <end position="199"/>
    </location>
</feature>
<evidence type="ECO:0000313" key="9">
    <source>
        <dbReference type="EMBL" id="TFY77907.1"/>
    </source>
</evidence>
<dbReference type="EMBL" id="SFCI01000796">
    <property type="protein sequence ID" value="TFY77907.1"/>
    <property type="molecule type" value="Genomic_DNA"/>
</dbReference>
<dbReference type="OrthoDB" id="21499at2759"/>
<dbReference type="GO" id="GO:0046982">
    <property type="term" value="F:protein heterodimerization activity"/>
    <property type="evidence" value="ECO:0007669"/>
    <property type="project" value="InterPro"/>
</dbReference>
<dbReference type="InterPro" id="IPR009072">
    <property type="entry name" value="Histone-fold"/>
</dbReference>
<evidence type="ECO:0000256" key="5">
    <source>
        <dbReference type="ARBA" id="ARBA00038392"/>
    </source>
</evidence>
<evidence type="ECO:0000256" key="3">
    <source>
        <dbReference type="ARBA" id="ARBA00023163"/>
    </source>
</evidence>
<dbReference type="GO" id="GO:0005669">
    <property type="term" value="C:transcription factor TFIID complex"/>
    <property type="evidence" value="ECO:0007669"/>
    <property type="project" value="TreeGrafter"/>
</dbReference>
<evidence type="ECO:0000256" key="4">
    <source>
        <dbReference type="ARBA" id="ARBA00023242"/>
    </source>
</evidence>
<comment type="similarity">
    <text evidence="5">Belongs to the TAF13 family.</text>
</comment>
<dbReference type="SUPFAM" id="SSF47113">
    <property type="entry name" value="Histone-fold"/>
    <property type="match status" value="1"/>
</dbReference>
<dbReference type="PANTHER" id="PTHR11380:SF5">
    <property type="entry name" value="TRANSCRIPTION INITIATION FACTOR TFIID SUBUNIT 13"/>
    <property type="match status" value="1"/>
</dbReference>
<keyword evidence="3" id="KW-0804">Transcription</keyword>
<protein>
    <recommendedName>
        <fullName evidence="6">Transcription initiation factor TFIID subunit 13</fullName>
    </recommendedName>
</protein>
<dbReference type="InterPro" id="IPR025451">
    <property type="entry name" value="DUF4211"/>
</dbReference>
<dbReference type="CDD" id="cd07978">
    <property type="entry name" value="HFD_TAF13"/>
    <property type="match status" value="1"/>
</dbReference>